<feature type="domain" description="SLC26A/SulP transporter" evidence="6">
    <location>
        <begin position="10"/>
        <end position="76"/>
    </location>
</feature>
<dbReference type="Pfam" id="PF00916">
    <property type="entry name" value="Sulfate_transp"/>
    <property type="match status" value="1"/>
</dbReference>
<keyword evidence="4 5" id="KW-0472">Membrane</keyword>
<comment type="subcellular location">
    <subcellularLocation>
        <location evidence="1">Membrane</location>
        <topology evidence="1">Multi-pass membrane protein</topology>
    </subcellularLocation>
</comment>
<evidence type="ECO:0000256" key="5">
    <source>
        <dbReference type="SAM" id="Phobius"/>
    </source>
</evidence>
<sequence length="193" mass="22045">MLLISNAILPRFDFISTIFFDSLIIAAISVAVHITVAKSVERRYNYKICYRQEQKIMELYALGLSSMLSSFFPVYPCVLASMLLATMKAYFVKFQELKNLWPVFKIDFVNFTLIWLMSMMFTICFDVSEGLALAVAFAVFVINGKPSWHLLARNDDGNCCEMESKQLNSINSNICTFRFNAPLIFTSTNPFVT</sequence>
<keyword evidence="3 5" id="KW-1133">Transmembrane helix</keyword>
<feature type="transmembrane region" description="Helical" evidence="5">
    <location>
        <begin position="59"/>
        <end position="92"/>
    </location>
</feature>
<reference evidence="9" key="1">
    <citation type="submission" date="2017-02" db="UniProtKB">
        <authorList>
            <consortium name="WormBaseParasite"/>
        </authorList>
    </citation>
    <scope>IDENTIFICATION</scope>
</reference>
<accession>A0A0R3QUM4</accession>
<keyword evidence="2 5" id="KW-0812">Transmembrane</keyword>
<dbReference type="PANTHER" id="PTHR11814">
    <property type="entry name" value="SULFATE TRANSPORTER"/>
    <property type="match status" value="1"/>
</dbReference>
<evidence type="ECO:0000313" key="7">
    <source>
        <dbReference type="EMBL" id="VDO32002.1"/>
    </source>
</evidence>
<dbReference type="AlphaFoldDB" id="A0A0R3QUM4"/>
<name>A0A0R3QUM4_9BILA</name>
<evidence type="ECO:0000256" key="3">
    <source>
        <dbReference type="ARBA" id="ARBA00022989"/>
    </source>
</evidence>
<dbReference type="InterPro" id="IPR001902">
    <property type="entry name" value="SLC26A/SulP_fam"/>
</dbReference>
<feature type="transmembrane region" description="Helical" evidence="5">
    <location>
        <begin position="14"/>
        <end position="38"/>
    </location>
</feature>
<gene>
    <name evidence="7" type="ORF">BTMF_LOCUS9460</name>
</gene>
<evidence type="ECO:0000313" key="8">
    <source>
        <dbReference type="Proteomes" id="UP000280834"/>
    </source>
</evidence>
<proteinExistence type="predicted"/>
<protein>
    <submittedName>
        <fullName evidence="9">Sulfate_transp domain-containing protein</fullName>
    </submittedName>
</protein>
<feature type="transmembrane region" description="Helical" evidence="5">
    <location>
        <begin position="112"/>
        <end position="142"/>
    </location>
</feature>
<dbReference type="GO" id="GO:0055085">
    <property type="term" value="P:transmembrane transport"/>
    <property type="evidence" value="ECO:0007669"/>
    <property type="project" value="InterPro"/>
</dbReference>
<dbReference type="InterPro" id="IPR011547">
    <property type="entry name" value="SLC26A/SulP_dom"/>
</dbReference>
<evidence type="ECO:0000256" key="2">
    <source>
        <dbReference type="ARBA" id="ARBA00022692"/>
    </source>
</evidence>
<reference evidence="7 8" key="2">
    <citation type="submission" date="2018-11" db="EMBL/GenBank/DDBJ databases">
        <authorList>
            <consortium name="Pathogen Informatics"/>
        </authorList>
    </citation>
    <scope>NUCLEOTIDE SEQUENCE [LARGE SCALE GENOMIC DNA]</scope>
</reference>
<evidence type="ECO:0000256" key="4">
    <source>
        <dbReference type="ARBA" id="ARBA00023136"/>
    </source>
</evidence>
<evidence type="ECO:0000313" key="9">
    <source>
        <dbReference type="WBParaSite" id="BTMF_0001142601-mRNA-1"/>
    </source>
</evidence>
<keyword evidence="8" id="KW-1185">Reference proteome</keyword>
<dbReference type="STRING" id="42155.A0A0R3QUM4"/>
<evidence type="ECO:0000256" key="1">
    <source>
        <dbReference type="ARBA" id="ARBA00004141"/>
    </source>
</evidence>
<dbReference type="EMBL" id="UZAG01016957">
    <property type="protein sequence ID" value="VDO32002.1"/>
    <property type="molecule type" value="Genomic_DNA"/>
</dbReference>
<organism evidence="9">
    <name type="scientific">Brugia timori</name>
    <dbReference type="NCBI Taxonomy" id="42155"/>
    <lineage>
        <taxon>Eukaryota</taxon>
        <taxon>Metazoa</taxon>
        <taxon>Ecdysozoa</taxon>
        <taxon>Nematoda</taxon>
        <taxon>Chromadorea</taxon>
        <taxon>Rhabditida</taxon>
        <taxon>Spirurina</taxon>
        <taxon>Spiruromorpha</taxon>
        <taxon>Filarioidea</taxon>
        <taxon>Onchocercidae</taxon>
        <taxon>Brugia</taxon>
    </lineage>
</organism>
<dbReference type="GO" id="GO:0016020">
    <property type="term" value="C:membrane"/>
    <property type="evidence" value="ECO:0007669"/>
    <property type="project" value="UniProtKB-SubCell"/>
</dbReference>
<dbReference type="WBParaSite" id="BTMF_0001142601-mRNA-1">
    <property type="protein sequence ID" value="BTMF_0001142601-mRNA-1"/>
    <property type="gene ID" value="BTMF_0001142601"/>
</dbReference>
<evidence type="ECO:0000259" key="6">
    <source>
        <dbReference type="Pfam" id="PF00916"/>
    </source>
</evidence>
<dbReference type="Proteomes" id="UP000280834">
    <property type="component" value="Unassembled WGS sequence"/>
</dbReference>